<dbReference type="EMBL" id="CACRTM010000032">
    <property type="protein sequence ID" value="VYU63784.1"/>
    <property type="molecule type" value="Genomic_DNA"/>
</dbReference>
<evidence type="ECO:0000313" key="1">
    <source>
        <dbReference type="EMBL" id="VYU63784.1"/>
    </source>
</evidence>
<gene>
    <name evidence="1" type="ORF">KOLFYP65_04925</name>
</gene>
<sequence>MSTSGDLNVILNQLLTDNLSLKLLLLAVLRDKSVDELNGYILQVESRTNLAVNNHQDQEGAKNVQAAGNSAIDMIRTLIAEKRASL</sequence>
<dbReference type="AlphaFoldDB" id="A0A6N3GH92"/>
<protein>
    <submittedName>
        <fullName evidence="1">Uncharacterized protein</fullName>
    </submittedName>
</protein>
<dbReference type="RefSeq" id="WP_156529838.1">
    <property type="nucleotide sequence ID" value="NZ_CACRTM010000032.1"/>
</dbReference>
<organism evidence="1">
    <name type="scientific">Klebsiella oxytoca</name>
    <dbReference type="NCBI Taxonomy" id="571"/>
    <lineage>
        <taxon>Bacteria</taxon>
        <taxon>Pseudomonadati</taxon>
        <taxon>Pseudomonadota</taxon>
        <taxon>Gammaproteobacteria</taxon>
        <taxon>Enterobacterales</taxon>
        <taxon>Enterobacteriaceae</taxon>
        <taxon>Klebsiella/Raoultella group</taxon>
        <taxon>Klebsiella</taxon>
    </lineage>
</organism>
<proteinExistence type="predicted"/>
<name>A0A6N3GH92_KLEOX</name>
<accession>A0A6N3GH92</accession>
<reference evidence="1" key="1">
    <citation type="submission" date="2019-11" db="EMBL/GenBank/DDBJ databases">
        <authorList>
            <person name="Feng L."/>
        </authorList>
    </citation>
    <scope>NUCLEOTIDE SEQUENCE</scope>
    <source>
        <strain evidence="1">KOxytocaLFYP65</strain>
    </source>
</reference>